<reference evidence="1" key="1">
    <citation type="journal article" date="2011" name="J. Bacteriol.">
        <title>Complete genome sequence of the plant pathogen Ralstonia solanacearum strain Po82.</title>
        <authorList>
            <person name="Xu J."/>
            <person name="Zheng H.J."/>
            <person name="Liu L."/>
            <person name="Pan Z.C."/>
            <person name="Prior P."/>
            <person name="Tang B."/>
            <person name="Xu J.S."/>
            <person name="Zhang H."/>
            <person name="Tian Q."/>
            <person name="Zhang L.Q."/>
            <person name="Feng J."/>
        </authorList>
    </citation>
    <scope>NUCLEOTIDE SEQUENCE [LARGE SCALE GENOMIC DNA]</scope>
    <source>
        <plasmid evidence="1">megaplasmid</plasmid>
        <plasmid evidence="1">Po82</plasmid>
    </source>
</reference>
<name>F6G740_RALS8</name>
<evidence type="ECO:0000313" key="1">
    <source>
        <dbReference type="EMBL" id="AEG70704.1"/>
    </source>
</evidence>
<proteinExistence type="predicted"/>
<dbReference type="AlphaFoldDB" id="F6G740"/>
<protein>
    <submittedName>
        <fullName evidence="1">Uncharacterized protein</fullName>
    </submittedName>
</protein>
<organism evidence="1">
    <name type="scientific">Ralstonia solanacearum (strain Po82)</name>
    <dbReference type="NCBI Taxonomy" id="1031711"/>
    <lineage>
        <taxon>Bacteria</taxon>
        <taxon>Pseudomonadati</taxon>
        <taxon>Pseudomonadota</taxon>
        <taxon>Betaproteobacteria</taxon>
        <taxon>Burkholderiales</taxon>
        <taxon>Burkholderiaceae</taxon>
        <taxon>Ralstonia</taxon>
        <taxon>Ralstonia solanacearum species complex</taxon>
    </lineage>
</organism>
<gene>
    <name evidence="1" type="ordered locus">RSPO_m00062</name>
</gene>
<dbReference type="Proteomes" id="UP000007953">
    <property type="component" value="Plasmid megaplasmid"/>
</dbReference>
<geneLocation type="plasmid" evidence="1">
    <name>megaplasmid</name>
</geneLocation>
<dbReference type="RefSeq" id="WP_014618385.1">
    <property type="nucleotide sequence ID" value="NC_017575.1"/>
</dbReference>
<accession>F6G740</accession>
<dbReference type="EMBL" id="CP002820">
    <property type="protein sequence ID" value="AEG70704.1"/>
    <property type="molecule type" value="Genomic_DNA"/>
</dbReference>
<keyword evidence="1" id="KW-0614">Plasmid</keyword>
<dbReference type="KEGG" id="rsn:RSPO_m00062"/>
<dbReference type="HOGENOM" id="CLU_735442_0_0_4"/>
<sequence length="376" mass="40457">MTSIRVQERTSIDDVLAWRVAECDTISVSRRGSFEPGAQGLALAALTAVRPGREAPWLDCDFEEPSTLDDLESTFFGSAVGFALPRLISGIQFQKAPASSGFKRLLGDLYKARRGILGSGRSKAIVCVDPVFPFAPCLMSQGSPADPLPTPSAFSILLNSEVEKMGFRRLLGSTAESSVVSFVYESFRNSWEHGISLDPHRGARSTRALIIEKIVLQAADLASRQISPELKDYLTRIVAANQGELGLGVICLSVADQGDGIQATLPISPDHPGETDTERLARAFIPGESRKAAGVVQRGLGLPNIIAAAHSLQALLRVTSGDLVASQDFSYDDEKYPQLKLDSIRRLPDGAPRGTCVSLFVPEFALSPDQRSLFAS</sequence>